<dbReference type="EMBL" id="LT558118">
    <property type="protein sequence ID" value="SAM72956.1"/>
    <property type="molecule type" value="Genomic_DNA"/>
</dbReference>
<evidence type="ECO:0000256" key="2">
    <source>
        <dbReference type="SAM" id="SignalP"/>
    </source>
</evidence>
<evidence type="ECO:0000313" key="4">
    <source>
        <dbReference type="EMBL" id="SYW75923.1"/>
    </source>
</evidence>
<reference evidence="4" key="3">
    <citation type="submission" date="2018-08" db="EMBL/GenBank/DDBJ databases">
        <authorList>
            <person name="Guldener U."/>
        </authorList>
    </citation>
    <scope>NUCLEOTIDE SEQUENCE</scope>
    <source>
        <strain evidence="4">UB2</strain>
    </source>
</reference>
<dbReference type="OrthoDB" id="2543700at2759"/>
<dbReference type="EMBL" id="ULHB01000012">
    <property type="protein sequence ID" value="SYW75923.1"/>
    <property type="molecule type" value="Genomic_DNA"/>
</dbReference>
<keyword evidence="2" id="KW-0732">Signal</keyword>
<accession>A0A1K0FYC0</accession>
<proteinExistence type="predicted"/>
<dbReference type="Proteomes" id="UP000658997">
    <property type="component" value="Unassembled WGS sequence"/>
</dbReference>
<feature type="region of interest" description="Disordered" evidence="1">
    <location>
        <begin position="313"/>
        <end position="355"/>
    </location>
</feature>
<gene>
    <name evidence="4" type="ORF">UBRO2_01078</name>
    <name evidence="3" type="ORF">UBRO_00093</name>
</gene>
<protein>
    <recommendedName>
        <fullName evidence="7">Cell wall protein PhiA</fullName>
    </recommendedName>
</protein>
<sequence length="355" mass="37828">MLPATRTALLSALLVAVTISPLGAVGSVQHSNLPLDKRSAASDGSQCWTEFASDPKNCPIVQVAFFEDTQCSQPLQLAKTTPNAFIKGNKQMLFEGAVAHSVKKPFGSIRVLATVADTGIGFAVGEESDTVVQNMAFMSAAETRKAYQRKSCVTFPNLDAGRVGVWSTRSESLLNQGGYVWNPFNIPIKSSAAQCNKHNKRVVTHADQYSVCLNGVSWGGGGVIDLYPNDDCSGRAKRQIYSTVQCTPLTADGFKSFKAVSPQGDTINPIFSPSYYDSNGETGYHACSQKGVTEQKWKPGQCQKFGNSIAFAGVYGNDPNNPQPGPSPNDKVLKSSHGGNPNRSPAPGSGRGKNI</sequence>
<evidence type="ECO:0000256" key="1">
    <source>
        <dbReference type="SAM" id="MobiDB-lite"/>
    </source>
</evidence>
<evidence type="ECO:0000313" key="5">
    <source>
        <dbReference type="Proteomes" id="UP000179920"/>
    </source>
</evidence>
<dbReference type="Proteomes" id="UP000179920">
    <property type="component" value="Chromosome II"/>
</dbReference>
<organism evidence="3 5">
    <name type="scientific">Ustilago bromivora</name>
    <dbReference type="NCBI Taxonomy" id="307758"/>
    <lineage>
        <taxon>Eukaryota</taxon>
        <taxon>Fungi</taxon>
        <taxon>Dikarya</taxon>
        <taxon>Basidiomycota</taxon>
        <taxon>Ustilaginomycotina</taxon>
        <taxon>Ustilaginomycetes</taxon>
        <taxon>Ustilaginales</taxon>
        <taxon>Ustilaginaceae</taxon>
        <taxon>Ustilago</taxon>
    </lineage>
</organism>
<feature type="chain" id="PRO_5038218732" description="Cell wall protein PhiA" evidence="2">
    <location>
        <begin position="25"/>
        <end position="355"/>
    </location>
</feature>
<reference evidence="5" key="1">
    <citation type="submission" date="2016-04" db="EMBL/GenBank/DDBJ databases">
        <authorList>
            <person name="Guldener U."/>
            <person name="Guldener U."/>
        </authorList>
    </citation>
    <scope>NUCLEOTIDE SEQUENCE [LARGE SCALE GENOMIC DNA]</scope>
    <source>
        <strain evidence="5">UB2112</strain>
    </source>
</reference>
<feature type="signal peptide" evidence="2">
    <location>
        <begin position="1"/>
        <end position="24"/>
    </location>
</feature>
<evidence type="ECO:0008006" key="7">
    <source>
        <dbReference type="Google" id="ProtNLM"/>
    </source>
</evidence>
<evidence type="ECO:0000313" key="3">
    <source>
        <dbReference type="EMBL" id="SAM72956.1"/>
    </source>
</evidence>
<dbReference type="AlphaFoldDB" id="A0A1K0FYC0"/>
<reference evidence="3" key="2">
    <citation type="submission" date="2016-04" db="EMBL/GenBank/DDBJ databases">
        <authorList>
            <person name="Evans L.H."/>
            <person name="Alamgir A."/>
            <person name="Owens N."/>
            <person name="Weber N.D."/>
            <person name="Virtaneva K."/>
            <person name="Barbian K."/>
            <person name="Babar A."/>
            <person name="Rosenke K."/>
        </authorList>
    </citation>
    <scope>NUCLEOTIDE SEQUENCE</scope>
    <source>
        <strain evidence="3">UB2112</strain>
    </source>
</reference>
<keyword evidence="6" id="KW-1185">Reference proteome</keyword>
<name>A0A1K0FYC0_9BASI</name>
<evidence type="ECO:0000313" key="6">
    <source>
        <dbReference type="Proteomes" id="UP000658997"/>
    </source>
</evidence>